<dbReference type="RefSeq" id="WP_228854874.1">
    <property type="nucleotide sequence ID" value="NZ_AP024086.1"/>
</dbReference>
<protein>
    <submittedName>
        <fullName evidence="4">Cobalamin-binding protein</fullName>
    </submittedName>
</protein>
<dbReference type="PANTHER" id="PTHR30535">
    <property type="entry name" value="VITAMIN B12-BINDING PROTEIN"/>
    <property type="match status" value="1"/>
</dbReference>
<sequence length="292" mass="32158">MKPAHLQIFSRILLPAILVIVSFSTFAIAGYPRRIVSLGPINTENVYLLGAGNRLVGNTEYCIRPEAAKKLPKIGSVMQISIEKILSLHPDIVLATALTPPRQIEKLQKLHIRVVHFQQPASFSEICQQFLELGKILGLTEQAEHIIAEAKSEVRTIGRQVAPHKKTTVFLQVGTSPLFGSVEKSFTNDFIHLAGGKNILAGKSSGATSYERIISADPEVIIVAIMGSESGLAGEEMKKWFHIPILQAAEKKRIHIIDPDLVCSPSPMTFVRTLKLIATLLHPEVFPEKRPD</sequence>
<dbReference type="Proteomes" id="UP000826725">
    <property type="component" value="Chromosome"/>
</dbReference>
<dbReference type="PROSITE" id="PS50983">
    <property type="entry name" value="FE_B12_PBP"/>
    <property type="match status" value="1"/>
</dbReference>
<dbReference type="PANTHER" id="PTHR30535:SF34">
    <property type="entry name" value="MOLYBDATE-BINDING PROTEIN MOLA"/>
    <property type="match status" value="1"/>
</dbReference>
<evidence type="ECO:0000259" key="3">
    <source>
        <dbReference type="PROSITE" id="PS50983"/>
    </source>
</evidence>
<keyword evidence="2" id="KW-0472">Membrane</keyword>
<keyword evidence="2" id="KW-1133">Transmembrane helix</keyword>
<dbReference type="Pfam" id="PF01497">
    <property type="entry name" value="Peripla_BP_2"/>
    <property type="match status" value="1"/>
</dbReference>
<reference evidence="4" key="1">
    <citation type="submission" date="2020-09" db="EMBL/GenBank/DDBJ databases">
        <title>Desulfogranum mesoprofundum gen. nov., sp. nov., a novel mesophilic, sulfate-reducing chemolithoautotroph isolated from a deep-sea hydrothermal vent chimney in the Suiyo Seamount.</title>
        <authorList>
            <person name="Hashimoto Y."/>
            <person name="Nakagawa S."/>
        </authorList>
    </citation>
    <scope>NUCLEOTIDE SEQUENCE</scope>
    <source>
        <strain evidence="4">KT2</strain>
    </source>
</reference>
<dbReference type="KEGG" id="dbk:DGMP_32180"/>
<dbReference type="InterPro" id="IPR050902">
    <property type="entry name" value="ABC_Transporter_SBP"/>
</dbReference>
<name>A0A8D5JQK0_9BACT</name>
<evidence type="ECO:0000256" key="1">
    <source>
        <dbReference type="ARBA" id="ARBA00022729"/>
    </source>
</evidence>
<feature type="transmembrane region" description="Helical" evidence="2">
    <location>
        <begin position="12"/>
        <end position="31"/>
    </location>
</feature>
<evidence type="ECO:0000313" key="4">
    <source>
        <dbReference type="EMBL" id="BCL62525.1"/>
    </source>
</evidence>
<keyword evidence="2" id="KW-0812">Transmembrane</keyword>
<dbReference type="InterPro" id="IPR054828">
    <property type="entry name" value="Vit_B12_bind_prot"/>
</dbReference>
<organism evidence="4 5">
    <name type="scientific">Desulfomarina profundi</name>
    <dbReference type="NCBI Taxonomy" id="2772557"/>
    <lineage>
        <taxon>Bacteria</taxon>
        <taxon>Pseudomonadati</taxon>
        <taxon>Thermodesulfobacteriota</taxon>
        <taxon>Desulfobulbia</taxon>
        <taxon>Desulfobulbales</taxon>
        <taxon>Desulfobulbaceae</taxon>
        <taxon>Desulfomarina</taxon>
    </lineage>
</organism>
<dbReference type="InterPro" id="IPR002491">
    <property type="entry name" value="ABC_transptr_periplasmic_BD"/>
</dbReference>
<dbReference type="NCBIfam" id="NF038402">
    <property type="entry name" value="TroA_like"/>
    <property type="match status" value="1"/>
</dbReference>
<dbReference type="EMBL" id="AP024086">
    <property type="protein sequence ID" value="BCL62525.1"/>
    <property type="molecule type" value="Genomic_DNA"/>
</dbReference>
<accession>A0A8D5JQK0</accession>
<keyword evidence="5" id="KW-1185">Reference proteome</keyword>
<evidence type="ECO:0000313" key="5">
    <source>
        <dbReference type="Proteomes" id="UP000826725"/>
    </source>
</evidence>
<dbReference type="AlphaFoldDB" id="A0A8D5JQK0"/>
<proteinExistence type="predicted"/>
<gene>
    <name evidence="4" type="primary">btuF</name>
    <name evidence="4" type="ORF">DGMP_32180</name>
</gene>
<evidence type="ECO:0000256" key="2">
    <source>
        <dbReference type="SAM" id="Phobius"/>
    </source>
</evidence>
<keyword evidence="1" id="KW-0732">Signal</keyword>
<feature type="domain" description="Fe/B12 periplasmic-binding" evidence="3">
    <location>
        <begin position="34"/>
        <end position="285"/>
    </location>
</feature>